<dbReference type="PANTHER" id="PTHR37167">
    <property type="entry name" value="1,4-DIHYDROXY-6-NAPHTOATE SYNTHASE"/>
    <property type="match status" value="1"/>
</dbReference>
<organism evidence="5 6">
    <name type="scientific">Desulfofustis limnaeus</name>
    <dbReference type="NCBI Taxonomy" id="2740163"/>
    <lineage>
        <taxon>Bacteria</taxon>
        <taxon>Pseudomonadati</taxon>
        <taxon>Thermodesulfobacteriota</taxon>
        <taxon>Desulfobulbia</taxon>
        <taxon>Desulfobulbales</taxon>
        <taxon>Desulfocapsaceae</taxon>
        <taxon>Desulfofustis</taxon>
    </lineage>
</organism>
<accession>A0ABN6M0S9</accession>
<dbReference type="PANTHER" id="PTHR37167:SF1">
    <property type="entry name" value="1,4-DIHYDROXY-6-NAPHTOATE SYNTHASE"/>
    <property type="match status" value="1"/>
</dbReference>
<dbReference type="CDD" id="cd13635">
    <property type="entry name" value="PBP2_Ttha1568_Mqnd"/>
    <property type="match status" value="1"/>
</dbReference>
<reference evidence="5 6" key="1">
    <citation type="submission" date="2022-01" db="EMBL/GenBank/DDBJ databases">
        <title>Desulfofustis limnae sp. nov., a novel mesophilic sulfate-reducing bacterium isolated from marsh soil.</title>
        <authorList>
            <person name="Watanabe M."/>
            <person name="Takahashi A."/>
            <person name="Kojima H."/>
            <person name="Fukui M."/>
        </authorList>
    </citation>
    <scope>NUCLEOTIDE SEQUENCE [LARGE SCALE GENOMIC DNA]</scope>
    <source>
        <strain evidence="5 6">PPLL</strain>
    </source>
</reference>
<name>A0ABN6M0S9_9BACT</name>
<comment type="catalytic activity">
    <reaction evidence="4">
        <text>cyclic dehypoxanthinylfutalosinate = 1,4-dihydroxy-6-naphthoate + dihydroxyacetone</text>
        <dbReference type="Rhea" id="RHEA:33087"/>
        <dbReference type="ChEBI" id="CHEBI:16016"/>
        <dbReference type="ChEBI" id="CHEBI:64254"/>
        <dbReference type="ChEBI" id="CHEBI:64270"/>
        <dbReference type="EC" id="4.1.99.29"/>
    </reaction>
</comment>
<feature type="binding site" evidence="4">
    <location>
        <begin position="57"/>
        <end position="59"/>
    </location>
    <ligand>
        <name>substrate</name>
    </ligand>
</feature>
<evidence type="ECO:0000256" key="3">
    <source>
        <dbReference type="ARBA" id="ARBA00023239"/>
    </source>
</evidence>
<dbReference type="Proteomes" id="UP000830055">
    <property type="component" value="Chromosome"/>
</dbReference>
<dbReference type="InterPro" id="IPR030869">
    <property type="entry name" value="MqnD"/>
</dbReference>
<dbReference type="EMBL" id="AP025516">
    <property type="protein sequence ID" value="BDD86435.1"/>
    <property type="molecule type" value="Genomic_DNA"/>
</dbReference>
<dbReference type="EC" id="4.1.99.29" evidence="4"/>
<gene>
    <name evidence="4 5" type="primary">mqnD</name>
    <name evidence="5" type="ORF">DPPLL_08000</name>
</gene>
<dbReference type="InterPro" id="IPR003773">
    <property type="entry name" value="Menaquinone_biosynth"/>
</dbReference>
<dbReference type="SUPFAM" id="SSF53850">
    <property type="entry name" value="Periplasmic binding protein-like II"/>
    <property type="match status" value="1"/>
</dbReference>
<evidence type="ECO:0000313" key="5">
    <source>
        <dbReference type="EMBL" id="BDD86435.1"/>
    </source>
</evidence>
<evidence type="ECO:0000256" key="2">
    <source>
        <dbReference type="ARBA" id="ARBA00022428"/>
    </source>
</evidence>
<sequence length="281" mass="30331">MTLLTLGFSPCPNDTFLFAGLVNGWCAHGVSLFAPPFLEDVETLNRWAFERRLDVTKLSFHALGHVLDEYCVLAAGSALGRGCGPLLVTAGATSVAALDGARIAIPGAYTTAALLFTMYFPGSAETVEMRFDRILPAVAAGEVAAGVIIHESRFTYRQLGMTCLQDLGQWWEDTTGLPIPLGCIAARRSLGQARLRSIEDQIRASLQFARCHPQRCRDYIRHHAQETEEAVIDAHIDLYVNDYTMDLGDAGRAAVAAFLQRGRTSGSLPTGESGSFCSGCA</sequence>
<evidence type="ECO:0000256" key="4">
    <source>
        <dbReference type="HAMAP-Rule" id="MF_00996"/>
    </source>
</evidence>
<proteinExistence type="inferred from homology"/>
<evidence type="ECO:0000313" key="6">
    <source>
        <dbReference type="Proteomes" id="UP000830055"/>
    </source>
</evidence>
<dbReference type="Pfam" id="PF02621">
    <property type="entry name" value="VitK2_biosynth"/>
    <property type="match status" value="1"/>
</dbReference>
<keyword evidence="6" id="KW-1185">Reference proteome</keyword>
<comment type="function">
    <text evidence="4">Catalyzes the conversion of cyclic dehypoxanthine futalosine (cyclic DHFL) into 1,4-dihydroxy-6-naphthoate, a step in the biosynthesis of menaquinone (MK, vitamin K2).</text>
</comment>
<feature type="active site" description="Proton acceptor" evidence="4">
    <location>
        <position position="150"/>
    </location>
</feature>
<protein>
    <recommendedName>
        <fullName evidence="4">1,4-dihydroxy-6-naphtoate synthase</fullName>
        <ecNumber evidence="4">4.1.99.29</ecNumber>
    </recommendedName>
    <alternativeName>
        <fullName evidence="4">Menaquinone biosynthetic enzyme MqnD</fullName>
    </alternativeName>
</protein>
<dbReference type="Gene3D" id="3.40.190.10">
    <property type="entry name" value="Periplasmic binding protein-like II"/>
    <property type="match status" value="2"/>
</dbReference>
<dbReference type="RefSeq" id="WP_284153523.1">
    <property type="nucleotide sequence ID" value="NZ_AP025516.1"/>
</dbReference>
<keyword evidence="3 4" id="KW-0456">Lyase</keyword>
<feature type="binding site" evidence="4">
    <location>
        <begin position="111"/>
        <end position="112"/>
    </location>
    <ligand>
        <name>substrate</name>
    </ligand>
</feature>
<comment type="pathway">
    <text evidence="1 4">Quinol/quinone metabolism; menaquinone biosynthesis.</text>
</comment>
<keyword evidence="2 4" id="KW-0474">Menaquinone biosynthesis</keyword>
<comment type="similarity">
    <text evidence="4">Belongs to the MqnA/MqnD family. MqnD subfamily.</text>
</comment>
<evidence type="ECO:0000256" key="1">
    <source>
        <dbReference type="ARBA" id="ARBA00004863"/>
    </source>
</evidence>
<dbReference type="HAMAP" id="MF_00996">
    <property type="entry name" value="MqnD"/>
    <property type="match status" value="1"/>
</dbReference>